<accession>A0ABD3TWE4</accession>
<evidence type="ECO:0000256" key="8">
    <source>
        <dbReference type="ARBA" id="ARBA00023159"/>
    </source>
</evidence>
<keyword evidence="5 11" id="KW-0902">Two-component regulatory system</keyword>
<evidence type="ECO:0000256" key="1">
    <source>
        <dbReference type="ARBA" id="ARBA00004123"/>
    </source>
</evidence>
<dbReference type="InterPro" id="IPR045279">
    <property type="entry name" value="ARR-like"/>
</dbReference>
<evidence type="ECO:0000256" key="4">
    <source>
        <dbReference type="ARBA" id="ARBA00022864"/>
    </source>
</evidence>
<dbReference type="Gene3D" id="1.10.10.60">
    <property type="entry name" value="Homeodomain-like"/>
    <property type="match status" value="1"/>
</dbReference>
<evidence type="ECO:0000256" key="6">
    <source>
        <dbReference type="ARBA" id="ARBA00023015"/>
    </source>
</evidence>
<comment type="similarity">
    <text evidence="2">Belongs to the ARR family. Type-B subfamily.</text>
</comment>
<dbReference type="PANTHER" id="PTHR43874">
    <property type="entry name" value="TWO-COMPONENT RESPONSE REGULATOR"/>
    <property type="match status" value="1"/>
</dbReference>
<dbReference type="PIRSF" id="PIRSF036392">
    <property type="entry name" value="RR_ARR_type-B"/>
    <property type="match status" value="1"/>
</dbReference>
<dbReference type="InterPro" id="IPR009057">
    <property type="entry name" value="Homeodomain-like_sf"/>
</dbReference>
<reference evidence="16 17" key="1">
    <citation type="submission" date="2024-12" db="EMBL/GenBank/DDBJ databases">
        <title>The unique morphological basis and parallel evolutionary history of personate flowers in Penstemon.</title>
        <authorList>
            <person name="Depatie T.H."/>
            <person name="Wessinger C.A."/>
        </authorList>
    </citation>
    <scope>NUCLEOTIDE SEQUENCE [LARGE SCALE GENOMIC DNA]</scope>
    <source>
        <strain evidence="16">WTNN_2</strain>
        <tissue evidence="16">Leaf</tissue>
    </source>
</reference>
<feature type="domain" description="HTH myb-type" evidence="15">
    <location>
        <begin position="194"/>
        <end position="253"/>
    </location>
</feature>
<dbReference type="PANTHER" id="PTHR43874:SF205">
    <property type="entry name" value="TWO-COMPONENT RESPONSE REGULATOR ORR23"/>
    <property type="match status" value="1"/>
</dbReference>
<comment type="function">
    <text evidence="11">Transcriptional activator that binds specific DNA sequence.</text>
</comment>
<dbReference type="CDD" id="cd17584">
    <property type="entry name" value="REC_typeB_ARR-like"/>
    <property type="match status" value="1"/>
</dbReference>
<dbReference type="InterPro" id="IPR017930">
    <property type="entry name" value="Myb_dom"/>
</dbReference>
<evidence type="ECO:0000256" key="12">
    <source>
        <dbReference type="PROSITE-ProRule" id="PRU00169"/>
    </source>
</evidence>
<feature type="compositionally biased region" description="Polar residues" evidence="13">
    <location>
        <begin position="143"/>
        <end position="170"/>
    </location>
</feature>
<dbReference type="FunFam" id="1.10.10.60:FF:000007">
    <property type="entry name" value="Two-component response regulator"/>
    <property type="match status" value="1"/>
</dbReference>
<dbReference type="EMBL" id="JBJXBP010000003">
    <property type="protein sequence ID" value="KAL3840698.1"/>
    <property type="molecule type" value="Genomic_DNA"/>
</dbReference>
<feature type="modified residue" description="4-aspartylphosphate" evidence="12">
    <location>
        <position position="72"/>
    </location>
</feature>
<evidence type="ECO:0000256" key="7">
    <source>
        <dbReference type="ARBA" id="ARBA00023125"/>
    </source>
</evidence>
<dbReference type="SMART" id="SM00448">
    <property type="entry name" value="REC"/>
    <property type="match status" value="1"/>
</dbReference>
<comment type="caution">
    <text evidence="16">The sequence shown here is derived from an EMBL/GenBank/DDBJ whole genome shotgun (WGS) entry which is preliminary data.</text>
</comment>
<evidence type="ECO:0000256" key="10">
    <source>
        <dbReference type="ARBA" id="ARBA00023242"/>
    </source>
</evidence>
<keyword evidence="6 11" id="KW-0805">Transcription regulation</keyword>
<evidence type="ECO:0000256" key="13">
    <source>
        <dbReference type="SAM" id="MobiDB-lite"/>
    </source>
</evidence>
<dbReference type="Pfam" id="PF00072">
    <property type="entry name" value="Response_reg"/>
    <property type="match status" value="1"/>
</dbReference>
<dbReference type="GO" id="GO:0003677">
    <property type="term" value="F:DNA binding"/>
    <property type="evidence" value="ECO:0007669"/>
    <property type="project" value="UniProtKB-KW"/>
</dbReference>
<proteinExistence type="inferred from homology"/>
<dbReference type="InterPro" id="IPR006447">
    <property type="entry name" value="Myb_dom_plants"/>
</dbReference>
<dbReference type="InterPro" id="IPR017053">
    <property type="entry name" value="Response_reg_B-typ_pln"/>
</dbReference>
<evidence type="ECO:0000259" key="15">
    <source>
        <dbReference type="PROSITE" id="PS51294"/>
    </source>
</evidence>
<dbReference type="InterPro" id="IPR001789">
    <property type="entry name" value="Sig_transdc_resp-reg_receiver"/>
</dbReference>
<keyword evidence="17" id="KW-1185">Reference proteome</keyword>
<keyword evidence="8 11" id="KW-0010">Activator</keyword>
<comment type="subcellular location">
    <subcellularLocation>
        <location evidence="1 11">Nucleus</location>
    </subcellularLocation>
</comment>
<evidence type="ECO:0000313" key="17">
    <source>
        <dbReference type="Proteomes" id="UP001634393"/>
    </source>
</evidence>
<gene>
    <name evidence="16" type="ORF">ACJIZ3_025289</name>
</gene>
<feature type="compositionally biased region" description="Acidic residues" evidence="13">
    <location>
        <begin position="180"/>
        <end position="191"/>
    </location>
</feature>
<dbReference type="AlphaFoldDB" id="A0ABD3TWE4"/>
<evidence type="ECO:0000313" key="16">
    <source>
        <dbReference type="EMBL" id="KAL3840698.1"/>
    </source>
</evidence>
<keyword evidence="7 11" id="KW-0238">DNA-binding</keyword>
<feature type="domain" description="Response regulatory" evidence="14">
    <location>
        <begin position="21"/>
        <end position="136"/>
    </location>
</feature>
<dbReference type="PROSITE" id="PS50110">
    <property type="entry name" value="RESPONSE_REGULATORY"/>
    <property type="match status" value="1"/>
</dbReference>
<dbReference type="InterPro" id="IPR001005">
    <property type="entry name" value="SANT/Myb"/>
</dbReference>
<dbReference type="GO" id="GO:0000160">
    <property type="term" value="P:phosphorelay signal transduction system"/>
    <property type="evidence" value="ECO:0007669"/>
    <property type="project" value="UniProtKB-KW"/>
</dbReference>
<protein>
    <recommendedName>
        <fullName evidence="11">Two-component response regulator</fullName>
    </recommendedName>
</protein>
<keyword evidence="4" id="KW-0932">Cytokinin signaling pathway</keyword>
<evidence type="ECO:0000256" key="11">
    <source>
        <dbReference type="PIRNR" id="PIRNR036392"/>
    </source>
</evidence>
<evidence type="ECO:0000259" key="14">
    <source>
        <dbReference type="PROSITE" id="PS50110"/>
    </source>
</evidence>
<dbReference type="Gene3D" id="3.40.50.2300">
    <property type="match status" value="1"/>
</dbReference>
<dbReference type="GO" id="GO:0003700">
    <property type="term" value="F:DNA-binding transcription factor activity"/>
    <property type="evidence" value="ECO:0007669"/>
    <property type="project" value="UniProtKB-UniRule"/>
</dbReference>
<dbReference type="SUPFAM" id="SSF46689">
    <property type="entry name" value="Homeodomain-like"/>
    <property type="match status" value="1"/>
</dbReference>
<dbReference type="SUPFAM" id="SSF52172">
    <property type="entry name" value="CheY-like"/>
    <property type="match status" value="1"/>
</dbReference>
<dbReference type="GO" id="GO:0005634">
    <property type="term" value="C:nucleus"/>
    <property type="evidence" value="ECO:0007669"/>
    <property type="project" value="UniProtKB-SubCell"/>
</dbReference>
<organism evidence="16 17">
    <name type="scientific">Penstemon smallii</name>
    <dbReference type="NCBI Taxonomy" id="265156"/>
    <lineage>
        <taxon>Eukaryota</taxon>
        <taxon>Viridiplantae</taxon>
        <taxon>Streptophyta</taxon>
        <taxon>Embryophyta</taxon>
        <taxon>Tracheophyta</taxon>
        <taxon>Spermatophyta</taxon>
        <taxon>Magnoliopsida</taxon>
        <taxon>eudicotyledons</taxon>
        <taxon>Gunneridae</taxon>
        <taxon>Pentapetalae</taxon>
        <taxon>asterids</taxon>
        <taxon>lamiids</taxon>
        <taxon>Lamiales</taxon>
        <taxon>Plantaginaceae</taxon>
        <taxon>Cheloneae</taxon>
        <taxon>Penstemon</taxon>
    </lineage>
</organism>
<evidence type="ECO:0000256" key="9">
    <source>
        <dbReference type="ARBA" id="ARBA00023163"/>
    </source>
</evidence>
<feature type="region of interest" description="Disordered" evidence="13">
    <location>
        <begin position="138"/>
        <end position="196"/>
    </location>
</feature>
<evidence type="ECO:0000256" key="5">
    <source>
        <dbReference type="ARBA" id="ARBA00023012"/>
    </source>
</evidence>
<dbReference type="PROSITE" id="PS51294">
    <property type="entry name" value="HTH_MYB"/>
    <property type="match status" value="1"/>
</dbReference>
<keyword evidence="9 11" id="KW-0804">Transcription</keyword>
<name>A0ABD3TWE4_9LAMI</name>
<evidence type="ECO:0000256" key="2">
    <source>
        <dbReference type="ARBA" id="ARBA00006015"/>
    </source>
</evidence>
<dbReference type="InterPro" id="IPR011006">
    <property type="entry name" value="CheY-like_superfamily"/>
</dbReference>
<keyword evidence="10 11" id="KW-0539">Nucleus</keyword>
<sequence>MTVEEIRGDRDNYDNFPVGLRVLAVDDDPICLKVLDTLLRKCQYHVTTTSEARIALKMLRENKDRFDLVISDVQMPDMDGFKLLELVGLEMDLPVIMLSAHDDSKLVMKGVTHGACDYLVKPVRIEELKNIWQHVIRRKKPSQTKSNDQGKASGEANGSPTSGNGDQNGKFNRKRKDEGYESDDNGNDSEDPGTQKKPRVVWSIELHRKFVGAVNQLGIEKAVPKRILDMMNVEGLTRENVASHLQKYRLYLKRINSAASQQANMAAALGIKDSFMRMGSLDGLGDYRTLSGAGRLANAALSPYTSGVMLGRLNSPANISHLRNLTPPSLIQPNHTQNLKMHPVLSPTGQNPSLFQGIQSSLELDDLGPAIGSSSNLLNGIPNNPLMSGGGGFGNQSSHNMAASFNTEPQNANVIGSSNSLLFTEPFHGNNCSNGPYIQNNSIEFSSSANVVLGPLEDSNAHSMNMNQTNNQRWGENRQNFVHGSNNNFGSLNSHIPANDILSPLNRSLDQNGGIFNNQKMDMFVNGRSGGCASTLLQQNDNEKLGTEPRTRSNENFMLEQPKLQGGFVPQSYDSLDDLVSAMIKREQDVATPNCDFGFDDYSFGQGV</sequence>
<dbReference type="GO" id="GO:0009736">
    <property type="term" value="P:cytokinin-activated signaling pathway"/>
    <property type="evidence" value="ECO:0007669"/>
    <property type="project" value="UniProtKB-KW"/>
</dbReference>
<evidence type="ECO:0000256" key="3">
    <source>
        <dbReference type="ARBA" id="ARBA00022553"/>
    </source>
</evidence>
<keyword evidence="3 12" id="KW-0597">Phosphoprotein</keyword>
<dbReference type="Proteomes" id="UP001634393">
    <property type="component" value="Unassembled WGS sequence"/>
</dbReference>
<dbReference type="Pfam" id="PF00249">
    <property type="entry name" value="Myb_DNA-binding"/>
    <property type="match status" value="1"/>
</dbReference>
<dbReference type="NCBIfam" id="TIGR01557">
    <property type="entry name" value="myb_SHAQKYF"/>
    <property type="match status" value="1"/>
</dbReference>